<protein>
    <recommendedName>
        <fullName evidence="4">Nucleoside triphosphate pyrophosphatase</fullName>
        <ecNumber evidence="4">3.6.1.9</ecNumber>
    </recommendedName>
    <alternativeName>
        <fullName evidence="4">Nucleotide pyrophosphatase</fullName>
        <shortName evidence="4">Nucleotide PPase</shortName>
    </alternativeName>
</protein>
<dbReference type="EC" id="3.6.1.9" evidence="4"/>
<dbReference type="RefSeq" id="WP_113888193.1">
    <property type="nucleotide sequence ID" value="NZ_QNRK01000005.1"/>
</dbReference>
<comment type="catalytic activity">
    <reaction evidence="4">
        <text>a 2'-deoxyribonucleoside 5'-triphosphate + H2O = a 2'-deoxyribonucleoside 5'-phosphate + diphosphate + H(+)</text>
        <dbReference type="Rhea" id="RHEA:44644"/>
        <dbReference type="ChEBI" id="CHEBI:15377"/>
        <dbReference type="ChEBI" id="CHEBI:15378"/>
        <dbReference type="ChEBI" id="CHEBI:33019"/>
        <dbReference type="ChEBI" id="CHEBI:61560"/>
        <dbReference type="ChEBI" id="CHEBI:65317"/>
        <dbReference type="EC" id="3.6.1.9"/>
    </reaction>
</comment>
<dbReference type="PANTHER" id="PTHR43213">
    <property type="entry name" value="BIFUNCTIONAL DTTP/UTP PYROPHOSPHATASE/METHYLTRANSFERASE PROTEIN-RELATED"/>
    <property type="match status" value="1"/>
</dbReference>
<evidence type="ECO:0000256" key="4">
    <source>
        <dbReference type="HAMAP-Rule" id="MF_00528"/>
    </source>
</evidence>
<dbReference type="InterPro" id="IPR029001">
    <property type="entry name" value="ITPase-like_fam"/>
</dbReference>
<keyword evidence="2 4" id="KW-0378">Hydrolase</keyword>
<dbReference type="Pfam" id="PF02545">
    <property type="entry name" value="Maf"/>
    <property type="match status" value="1"/>
</dbReference>
<dbReference type="Proteomes" id="UP000253529">
    <property type="component" value="Unassembled WGS sequence"/>
</dbReference>
<dbReference type="GO" id="GO:0009117">
    <property type="term" value="P:nucleotide metabolic process"/>
    <property type="evidence" value="ECO:0007669"/>
    <property type="project" value="UniProtKB-KW"/>
</dbReference>
<dbReference type="CDD" id="cd00555">
    <property type="entry name" value="Maf"/>
    <property type="match status" value="1"/>
</dbReference>
<dbReference type="HAMAP" id="MF_00528">
    <property type="entry name" value="Maf"/>
    <property type="match status" value="1"/>
</dbReference>
<dbReference type="GO" id="GO:0047429">
    <property type="term" value="F:nucleoside triphosphate diphosphatase activity"/>
    <property type="evidence" value="ECO:0007669"/>
    <property type="project" value="UniProtKB-EC"/>
</dbReference>
<keyword evidence="3 4" id="KW-0546">Nucleotide metabolism</keyword>
<evidence type="ECO:0000256" key="1">
    <source>
        <dbReference type="ARBA" id="ARBA00001968"/>
    </source>
</evidence>
<dbReference type="PANTHER" id="PTHR43213:SF5">
    <property type="entry name" value="BIFUNCTIONAL DTTP_UTP PYROPHOSPHATASE_METHYLTRANSFERASE PROTEIN-RELATED"/>
    <property type="match status" value="1"/>
</dbReference>
<sequence length="216" mass="22545">MADASGDVRTPKPALWTGRAPLVLASRSASRLALLAASGLTVESVAPDVDERAEEARHFAAGGAVGDLACALARAKALAVSAARPDAWCIGADQTLTVEGRLLHKARDRREAAQSLAALAGRTHRLTSAVCVARGGAALLVTEDTAELDMRPLDDETIGRYLDLAGPAVLSSVGVYQLEALGAHLFERIRGDHFTILGLPLLALLAWARAEGLLSL</sequence>
<dbReference type="PIRSF" id="PIRSF006305">
    <property type="entry name" value="Maf"/>
    <property type="match status" value="1"/>
</dbReference>
<dbReference type="EMBL" id="QNRK01000005">
    <property type="protein sequence ID" value="RBP16378.1"/>
    <property type="molecule type" value="Genomic_DNA"/>
</dbReference>
<gene>
    <name evidence="5" type="ORF">DFR50_10519</name>
</gene>
<dbReference type="OrthoDB" id="9813962at2"/>
<comment type="catalytic activity">
    <reaction evidence="4">
        <text>a ribonucleoside 5'-triphosphate + H2O = a ribonucleoside 5'-phosphate + diphosphate + H(+)</text>
        <dbReference type="Rhea" id="RHEA:23996"/>
        <dbReference type="ChEBI" id="CHEBI:15377"/>
        <dbReference type="ChEBI" id="CHEBI:15378"/>
        <dbReference type="ChEBI" id="CHEBI:33019"/>
        <dbReference type="ChEBI" id="CHEBI:58043"/>
        <dbReference type="ChEBI" id="CHEBI:61557"/>
        <dbReference type="EC" id="3.6.1.9"/>
    </reaction>
</comment>
<evidence type="ECO:0000256" key="2">
    <source>
        <dbReference type="ARBA" id="ARBA00022801"/>
    </source>
</evidence>
<name>A0A366FP22_9HYPH</name>
<dbReference type="SUPFAM" id="SSF52972">
    <property type="entry name" value="ITPase-like"/>
    <property type="match status" value="1"/>
</dbReference>
<comment type="caution">
    <text evidence="4">Lacks conserved residue(s) required for the propagation of feature annotation.</text>
</comment>
<dbReference type="AlphaFoldDB" id="A0A366FP22"/>
<dbReference type="Gene3D" id="3.90.950.10">
    <property type="match status" value="1"/>
</dbReference>
<comment type="cofactor">
    <cofactor evidence="1 4">
        <name>a divalent metal cation</name>
        <dbReference type="ChEBI" id="CHEBI:60240"/>
    </cofactor>
</comment>
<evidence type="ECO:0000313" key="6">
    <source>
        <dbReference type="Proteomes" id="UP000253529"/>
    </source>
</evidence>
<comment type="function">
    <text evidence="4">Nucleoside triphosphate pyrophosphatase. May have a dual role in cell division arrest and in preventing the incorporation of modified nucleotides into cellular nucleic acids.</text>
</comment>
<comment type="subcellular location">
    <subcellularLocation>
        <location evidence="4">Cytoplasm</location>
    </subcellularLocation>
</comment>
<dbReference type="GO" id="GO:0005737">
    <property type="term" value="C:cytoplasm"/>
    <property type="evidence" value="ECO:0007669"/>
    <property type="project" value="UniProtKB-SubCell"/>
</dbReference>
<dbReference type="InterPro" id="IPR003697">
    <property type="entry name" value="Maf-like"/>
</dbReference>
<evidence type="ECO:0000256" key="3">
    <source>
        <dbReference type="ARBA" id="ARBA00023080"/>
    </source>
</evidence>
<keyword evidence="4" id="KW-0963">Cytoplasm</keyword>
<accession>A0A366FP22</accession>
<organism evidence="5 6">
    <name type="scientific">Roseiarcus fermentans</name>
    <dbReference type="NCBI Taxonomy" id="1473586"/>
    <lineage>
        <taxon>Bacteria</taxon>
        <taxon>Pseudomonadati</taxon>
        <taxon>Pseudomonadota</taxon>
        <taxon>Alphaproteobacteria</taxon>
        <taxon>Hyphomicrobiales</taxon>
        <taxon>Roseiarcaceae</taxon>
        <taxon>Roseiarcus</taxon>
    </lineage>
</organism>
<comment type="similarity">
    <text evidence="4">Belongs to the Maf family.</text>
</comment>
<reference evidence="5 6" key="1">
    <citation type="submission" date="2018-06" db="EMBL/GenBank/DDBJ databases">
        <title>Genomic Encyclopedia of Type Strains, Phase IV (KMG-IV): sequencing the most valuable type-strain genomes for metagenomic binning, comparative biology and taxonomic classification.</title>
        <authorList>
            <person name="Goeker M."/>
        </authorList>
    </citation>
    <scope>NUCLEOTIDE SEQUENCE [LARGE SCALE GENOMIC DNA]</scope>
    <source>
        <strain evidence="5 6">DSM 24875</strain>
    </source>
</reference>
<proteinExistence type="inferred from homology"/>
<feature type="active site" description="Proton acceptor" evidence="4">
    <location>
        <position position="93"/>
    </location>
</feature>
<keyword evidence="6" id="KW-1185">Reference proteome</keyword>
<evidence type="ECO:0000313" key="5">
    <source>
        <dbReference type="EMBL" id="RBP16378.1"/>
    </source>
</evidence>
<comment type="caution">
    <text evidence="5">The sequence shown here is derived from an EMBL/GenBank/DDBJ whole genome shotgun (WGS) entry which is preliminary data.</text>
</comment>